<evidence type="ECO:0000256" key="3">
    <source>
        <dbReference type="ARBA" id="ARBA00023274"/>
    </source>
</evidence>
<keyword evidence="3 4" id="KW-0687">Ribonucleoprotein</keyword>
<dbReference type="Proteomes" id="UP000229976">
    <property type="component" value="Unassembled WGS sequence"/>
</dbReference>
<evidence type="ECO:0000256" key="2">
    <source>
        <dbReference type="ARBA" id="ARBA00022980"/>
    </source>
</evidence>
<keyword evidence="4" id="KW-0699">rRNA-binding</keyword>
<evidence type="ECO:0000256" key="1">
    <source>
        <dbReference type="ARBA" id="ARBA00006700"/>
    </source>
</evidence>
<proteinExistence type="inferred from homology"/>
<name>A0A2G9YTZ3_9BACT</name>
<gene>
    <name evidence="4" type="primary">rplW</name>
    <name evidence="6" type="ORF">COX37_02660</name>
</gene>
<dbReference type="GO" id="GO:0003735">
    <property type="term" value="F:structural constituent of ribosome"/>
    <property type="evidence" value="ECO:0007669"/>
    <property type="project" value="InterPro"/>
</dbReference>
<dbReference type="HAMAP" id="MF_01369_B">
    <property type="entry name" value="Ribosomal_uL23_B"/>
    <property type="match status" value="1"/>
</dbReference>
<dbReference type="InterPro" id="IPR013025">
    <property type="entry name" value="Ribosomal_uL23-like"/>
</dbReference>
<dbReference type="EMBL" id="PCRO01000034">
    <property type="protein sequence ID" value="PIP22698.1"/>
    <property type="molecule type" value="Genomic_DNA"/>
</dbReference>
<comment type="function">
    <text evidence="4">One of the early assembly proteins it binds 23S rRNA. One of the proteins that surrounds the polypeptide exit tunnel on the outside of the ribosome. Forms the main docking site for trigger factor binding to the ribosome.</text>
</comment>
<organism evidence="6 7">
    <name type="scientific">Candidatus Nealsonbacteria bacterium CG23_combo_of_CG06-09_8_20_14_all_39_17</name>
    <dbReference type="NCBI Taxonomy" id="1974722"/>
    <lineage>
        <taxon>Bacteria</taxon>
        <taxon>Candidatus Nealsoniibacteriota</taxon>
    </lineage>
</organism>
<keyword evidence="4" id="KW-0694">RNA-binding</keyword>
<evidence type="ECO:0000313" key="6">
    <source>
        <dbReference type="EMBL" id="PIP22698.1"/>
    </source>
</evidence>
<dbReference type="SUPFAM" id="SSF54189">
    <property type="entry name" value="Ribosomal proteins S24e, L23 and L15e"/>
    <property type="match status" value="1"/>
</dbReference>
<dbReference type="GO" id="GO:1990904">
    <property type="term" value="C:ribonucleoprotein complex"/>
    <property type="evidence" value="ECO:0007669"/>
    <property type="project" value="UniProtKB-KW"/>
</dbReference>
<reference evidence="6 7" key="1">
    <citation type="submission" date="2017-09" db="EMBL/GenBank/DDBJ databases">
        <title>Depth-based differentiation of microbial function through sediment-hosted aquifers and enrichment of novel symbionts in the deep terrestrial subsurface.</title>
        <authorList>
            <person name="Probst A.J."/>
            <person name="Ladd B."/>
            <person name="Jarett J.K."/>
            <person name="Geller-Mcgrath D.E."/>
            <person name="Sieber C.M."/>
            <person name="Emerson J.B."/>
            <person name="Anantharaman K."/>
            <person name="Thomas B.C."/>
            <person name="Malmstrom R."/>
            <person name="Stieglmeier M."/>
            <person name="Klingl A."/>
            <person name="Woyke T."/>
            <person name="Ryan C.M."/>
            <person name="Banfield J.F."/>
        </authorList>
    </citation>
    <scope>NUCLEOTIDE SEQUENCE [LARGE SCALE GENOMIC DNA]</scope>
    <source>
        <strain evidence="6">CG23_combo_of_CG06-09_8_20_14_all_39_17</strain>
    </source>
</reference>
<dbReference type="AlphaFoldDB" id="A0A2G9YTZ3"/>
<comment type="subunit">
    <text evidence="4">Part of the 50S ribosomal subunit. Contacts protein L29, and trigger factor when it is bound to the ribosome.</text>
</comment>
<dbReference type="PANTHER" id="PTHR11620">
    <property type="entry name" value="60S RIBOSOMAL PROTEIN L23A"/>
    <property type="match status" value="1"/>
</dbReference>
<evidence type="ECO:0000313" key="7">
    <source>
        <dbReference type="Proteomes" id="UP000229976"/>
    </source>
</evidence>
<accession>A0A2G9YTZ3</accession>
<dbReference type="InterPro" id="IPR012678">
    <property type="entry name" value="Ribosomal_uL23/eL15/eS24_sf"/>
</dbReference>
<evidence type="ECO:0000256" key="5">
    <source>
        <dbReference type="SAM" id="MobiDB-lite"/>
    </source>
</evidence>
<dbReference type="Pfam" id="PF00276">
    <property type="entry name" value="Ribosomal_L23"/>
    <property type="match status" value="1"/>
</dbReference>
<dbReference type="Gene3D" id="3.30.70.330">
    <property type="match status" value="1"/>
</dbReference>
<sequence>MDVFKKKTDEEVIKEEADKPRDVAPKQKGKEHENTYKILKSPHVTEKATDLANKNMYVFNVYKTANKNEIKKAIESVYGVNVLNVRVINVPRSKTRLGKSMGWVSGYKKAIVKIKEGQEIEALPR</sequence>
<feature type="region of interest" description="Disordered" evidence="5">
    <location>
        <begin position="1"/>
        <end position="32"/>
    </location>
</feature>
<dbReference type="GO" id="GO:0019843">
    <property type="term" value="F:rRNA binding"/>
    <property type="evidence" value="ECO:0007669"/>
    <property type="project" value="UniProtKB-UniRule"/>
</dbReference>
<comment type="caution">
    <text evidence="6">The sequence shown here is derived from an EMBL/GenBank/DDBJ whole genome shotgun (WGS) entry which is preliminary data.</text>
</comment>
<dbReference type="NCBIfam" id="NF004363">
    <property type="entry name" value="PRK05738.2-4"/>
    <property type="match status" value="1"/>
</dbReference>
<dbReference type="InterPro" id="IPR012677">
    <property type="entry name" value="Nucleotide-bd_a/b_plait_sf"/>
</dbReference>
<dbReference type="GO" id="GO:0006412">
    <property type="term" value="P:translation"/>
    <property type="evidence" value="ECO:0007669"/>
    <property type="project" value="UniProtKB-UniRule"/>
</dbReference>
<comment type="similarity">
    <text evidence="1 4">Belongs to the universal ribosomal protein uL23 family.</text>
</comment>
<evidence type="ECO:0000256" key="4">
    <source>
        <dbReference type="HAMAP-Rule" id="MF_01369"/>
    </source>
</evidence>
<protein>
    <recommendedName>
        <fullName evidence="4">Large ribosomal subunit protein uL23</fullName>
    </recommendedName>
</protein>
<keyword evidence="2 4" id="KW-0689">Ribosomal protein</keyword>
<dbReference type="GO" id="GO:0005840">
    <property type="term" value="C:ribosome"/>
    <property type="evidence" value="ECO:0007669"/>
    <property type="project" value="UniProtKB-KW"/>
</dbReference>